<sequence length="755" mass="85315">MGQHESASVSDEQIVFQPEAPAAAADTSLSWTILVVDDDPQVHTVTLLALSKLTVHGRKLRFLHAYSAQEAYSCMQQEPEVAVVLLDVVMEQEDAGLHFVRRIRDDLQNHAVRIILRTGQPGYAPELKAIQDFDINDYKTKAELTRTRLITSVTTAVRSYDQIRSVLQQQRGMEEIVHASSRLLSHHSMQPFAEEVLRQISTVLHQQIHGLICFSADDSPAENPVVLTGSGRFTDSSRQPLDTLDPDPAAAYVRSTIRDQKSRFEDTRIGIHLEEQGHRFTIFLGLTDKLETNQRKLLDVLLTNVSVGFRNIGLFQRLEQHAYYDELTGLLSANKITAQIDSHLSQADRGMLVIAIDVDNFSEINDALGYEYGDQLLCTIAERLQTHFIGSFSVARLAGDTFCIFGPEQDLQPQLVFSVLDEPFDLYDTTSTIPFTLGIVRIDDFTGRGTDAVNRAILAMKQAKRSARSRFLYFTRTMQEAIQHRVNISRSLKPALLKNEFQLHYQPQISALDNSIAGVEALIRWRRPSGELVSPQEFIPTAESTGLINEIGRWVVREAVHKAREWSETFQRGIRVGINVSMKQFYSTSFLPFMSHILRESSVDPGLIELEITESLVMQDTERVIASMVNLKELGVRIAIDDFGTGFSSLNYLLRMPLDRLKIDRSFISNLETNVRSKSLTQFLIQLGRQLNLEVIAEGIETVGQLQITKELGCQEFQGFLYSTPLPEDDLHQLFRNWPEVLASKSSKWNYSENS</sequence>
<evidence type="ECO:0000313" key="6">
    <source>
        <dbReference type="Proteomes" id="UP000007383"/>
    </source>
</evidence>
<dbReference type="GO" id="GO:0071111">
    <property type="term" value="F:cyclic-guanylate-specific phosphodiesterase activity"/>
    <property type="evidence" value="ECO:0007669"/>
    <property type="project" value="InterPro"/>
</dbReference>
<dbReference type="InterPro" id="IPR029787">
    <property type="entry name" value="Nucleotide_cyclase"/>
</dbReference>
<dbReference type="eggNOG" id="COG5001">
    <property type="taxonomic scope" value="Bacteria"/>
</dbReference>
<feature type="domain" description="GGDEF" evidence="4">
    <location>
        <begin position="349"/>
        <end position="476"/>
    </location>
</feature>
<dbReference type="AlphaFoldDB" id="H9UIR0"/>
<dbReference type="Gene3D" id="3.40.50.2300">
    <property type="match status" value="1"/>
</dbReference>
<dbReference type="InterPro" id="IPR001633">
    <property type="entry name" value="EAL_dom"/>
</dbReference>
<dbReference type="KEGG" id="sfc:Spiaf_1329"/>
<dbReference type="OrthoDB" id="366324at2"/>
<dbReference type="SUPFAM" id="SSF52172">
    <property type="entry name" value="CheY-like"/>
    <property type="match status" value="1"/>
</dbReference>
<evidence type="ECO:0000256" key="1">
    <source>
        <dbReference type="PROSITE-ProRule" id="PRU00169"/>
    </source>
</evidence>
<dbReference type="Pfam" id="PF00990">
    <property type="entry name" value="GGDEF"/>
    <property type="match status" value="1"/>
</dbReference>
<dbReference type="Proteomes" id="UP000007383">
    <property type="component" value="Chromosome"/>
</dbReference>
<dbReference type="CDD" id="cd01949">
    <property type="entry name" value="GGDEF"/>
    <property type="match status" value="1"/>
</dbReference>
<dbReference type="InterPro" id="IPR043128">
    <property type="entry name" value="Rev_trsase/Diguanyl_cyclase"/>
</dbReference>
<dbReference type="GO" id="GO:0000160">
    <property type="term" value="P:phosphorelay signal transduction system"/>
    <property type="evidence" value="ECO:0007669"/>
    <property type="project" value="InterPro"/>
</dbReference>
<dbReference type="SMART" id="SM00448">
    <property type="entry name" value="REC"/>
    <property type="match status" value="1"/>
</dbReference>
<dbReference type="InterPro" id="IPR035919">
    <property type="entry name" value="EAL_sf"/>
</dbReference>
<dbReference type="PROSITE" id="PS50887">
    <property type="entry name" value="GGDEF"/>
    <property type="match status" value="1"/>
</dbReference>
<dbReference type="EMBL" id="CP003282">
    <property type="protein sequence ID" value="AFG37403.1"/>
    <property type="molecule type" value="Genomic_DNA"/>
</dbReference>
<dbReference type="SMART" id="SM00267">
    <property type="entry name" value="GGDEF"/>
    <property type="match status" value="1"/>
</dbReference>
<dbReference type="InterPro" id="IPR021800">
    <property type="entry name" value="DUF3369"/>
</dbReference>
<dbReference type="InterPro" id="IPR011006">
    <property type="entry name" value="CheY-like_superfamily"/>
</dbReference>
<dbReference type="Gene3D" id="3.30.70.270">
    <property type="match status" value="1"/>
</dbReference>
<dbReference type="NCBIfam" id="TIGR00254">
    <property type="entry name" value="GGDEF"/>
    <property type="match status" value="1"/>
</dbReference>
<dbReference type="InterPro" id="IPR050706">
    <property type="entry name" value="Cyclic-di-GMP_PDE-like"/>
</dbReference>
<keyword evidence="1" id="KW-0597">Phosphoprotein</keyword>
<dbReference type="Pfam" id="PF11849">
    <property type="entry name" value="DUF3369"/>
    <property type="match status" value="1"/>
</dbReference>
<dbReference type="RefSeq" id="WP_014455390.1">
    <property type="nucleotide sequence ID" value="NC_017098.1"/>
</dbReference>
<dbReference type="PROSITE" id="PS50883">
    <property type="entry name" value="EAL"/>
    <property type="match status" value="1"/>
</dbReference>
<dbReference type="SUPFAM" id="SSF55073">
    <property type="entry name" value="Nucleotide cyclase"/>
    <property type="match status" value="1"/>
</dbReference>
<dbReference type="PATRIC" id="fig|889378.3.peg.1334"/>
<evidence type="ECO:0000259" key="4">
    <source>
        <dbReference type="PROSITE" id="PS50887"/>
    </source>
</evidence>
<feature type="domain" description="EAL" evidence="3">
    <location>
        <begin position="485"/>
        <end position="739"/>
    </location>
</feature>
<dbReference type="HOGENOM" id="CLU_000445_70_50_12"/>
<dbReference type="SMART" id="SM00052">
    <property type="entry name" value="EAL"/>
    <property type="match status" value="1"/>
</dbReference>
<keyword evidence="6" id="KW-1185">Reference proteome</keyword>
<evidence type="ECO:0000259" key="2">
    <source>
        <dbReference type="PROSITE" id="PS50110"/>
    </source>
</evidence>
<dbReference type="PROSITE" id="PS50110">
    <property type="entry name" value="RESPONSE_REGULATORY"/>
    <property type="match status" value="1"/>
</dbReference>
<dbReference type="Pfam" id="PF00563">
    <property type="entry name" value="EAL"/>
    <property type="match status" value="1"/>
</dbReference>
<dbReference type="PANTHER" id="PTHR33121:SF70">
    <property type="entry name" value="SIGNALING PROTEIN YKOW"/>
    <property type="match status" value="1"/>
</dbReference>
<name>H9UIR0_SPIAZ</name>
<reference evidence="6" key="1">
    <citation type="journal article" date="2013" name="Stand. Genomic Sci.">
        <title>Complete genome sequence of the halophilic bacterium Spirochaeta africana type strain (Z-7692(T)) from the alkaline Lake Magadi in the East African Rift.</title>
        <authorList>
            <person name="Liolos K."/>
            <person name="Abt B."/>
            <person name="Scheuner C."/>
            <person name="Teshima H."/>
            <person name="Held B."/>
            <person name="Lapidus A."/>
            <person name="Nolan M."/>
            <person name="Lucas S."/>
            <person name="Deshpande S."/>
            <person name="Cheng J.F."/>
            <person name="Tapia R."/>
            <person name="Goodwin L.A."/>
            <person name="Pitluck S."/>
            <person name="Pagani I."/>
            <person name="Ivanova N."/>
            <person name="Mavromatis K."/>
            <person name="Mikhailova N."/>
            <person name="Huntemann M."/>
            <person name="Pati A."/>
            <person name="Chen A."/>
            <person name="Palaniappan K."/>
            <person name="Land M."/>
            <person name="Rohde M."/>
            <person name="Tindall B.J."/>
            <person name="Detter J.C."/>
            <person name="Goker M."/>
            <person name="Bristow J."/>
            <person name="Eisen J.A."/>
            <person name="Markowitz V."/>
            <person name="Hugenholtz P."/>
            <person name="Woyke T."/>
            <person name="Klenk H.P."/>
            <person name="Kyrpides N.C."/>
        </authorList>
    </citation>
    <scope>NUCLEOTIDE SEQUENCE</scope>
    <source>
        <strain evidence="6">ATCC 700263 / DSM 8902 / Z-7692</strain>
    </source>
</reference>
<feature type="modified residue" description="4-aspartylphosphate" evidence="1">
    <location>
        <position position="87"/>
    </location>
</feature>
<protein>
    <submittedName>
        <fullName evidence="5">Diguanylate cyclase (GGDEF) domain-containing protein</fullName>
    </submittedName>
</protein>
<dbReference type="STRING" id="889378.Spiaf_1329"/>
<feature type="domain" description="Response regulatory" evidence="2">
    <location>
        <begin position="32"/>
        <end position="156"/>
    </location>
</feature>
<dbReference type="InterPro" id="IPR001789">
    <property type="entry name" value="Sig_transdc_resp-reg_receiver"/>
</dbReference>
<evidence type="ECO:0000313" key="5">
    <source>
        <dbReference type="EMBL" id="AFG37403.1"/>
    </source>
</evidence>
<dbReference type="SUPFAM" id="SSF141868">
    <property type="entry name" value="EAL domain-like"/>
    <property type="match status" value="1"/>
</dbReference>
<organism evidence="5 6">
    <name type="scientific">Spirochaeta africana (strain ATCC 700263 / DSM 8902 / Z-7692)</name>
    <dbReference type="NCBI Taxonomy" id="889378"/>
    <lineage>
        <taxon>Bacteria</taxon>
        <taxon>Pseudomonadati</taxon>
        <taxon>Spirochaetota</taxon>
        <taxon>Spirochaetia</taxon>
        <taxon>Spirochaetales</taxon>
        <taxon>Spirochaetaceae</taxon>
        <taxon>Spirochaeta</taxon>
    </lineage>
</organism>
<dbReference type="InterPro" id="IPR000160">
    <property type="entry name" value="GGDEF_dom"/>
</dbReference>
<dbReference type="CDD" id="cd01948">
    <property type="entry name" value="EAL"/>
    <property type="match status" value="1"/>
</dbReference>
<dbReference type="Gene3D" id="3.20.20.450">
    <property type="entry name" value="EAL domain"/>
    <property type="match status" value="1"/>
</dbReference>
<evidence type="ECO:0000259" key="3">
    <source>
        <dbReference type="PROSITE" id="PS50883"/>
    </source>
</evidence>
<gene>
    <name evidence="5" type="ordered locus">Spiaf_1329</name>
</gene>
<accession>H9UIR0</accession>
<dbReference type="PANTHER" id="PTHR33121">
    <property type="entry name" value="CYCLIC DI-GMP PHOSPHODIESTERASE PDEF"/>
    <property type="match status" value="1"/>
</dbReference>
<proteinExistence type="predicted"/>